<organism evidence="4">
    <name type="scientific">Lotharella globosa</name>
    <dbReference type="NCBI Taxonomy" id="91324"/>
    <lineage>
        <taxon>Eukaryota</taxon>
        <taxon>Sar</taxon>
        <taxon>Rhizaria</taxon>
        <taxon>Cercozoa</taxon>
        <taxon>Chlorarachniophyceae</taxon>
        <taxon>Lotharella</taxon>
    </lineage>
</organism>
<dbReference type="InterPro" id="IPR018959">
    <property type="entry name" value="DUF1989"/>
</dbReference>
<dbReference type="Pfam" id="PF01641">
    <property type="entry name" value="SelR"/>
    <property type="match status" value="1"/>
</dbReference>
<feature type="non-terminal residue" evidence="4">
    <location>
        <position position="1"/>
    </location>
</feature>
<evidence type="ECO:0000256" key="1">
    <source>
        <dbReference type="ARBA" id="ARBA00007174"/>
    </source>
</evidence>
<feature type="domain" description="MsrB" evidence="3">
    <location>
        <begin position="69"/>
        <end position="190"/>
    </location>
</feature>
<dbReference type="InterPro" id="IPR002579">
    <property type="entry name" value="Met_Sox_Rdtase_MsrB_dom"/>
</dbReference>
<dbReference type="GO" id="GO:0033743">
    <property type="term" value="F:peptide-methionine (R)-S-oxide reductase activity"/>
    <property type="evidence" value="ECO:0007669"/>
    <property type="project" value="InterPro"/>
</dbReference>
<evidence type="ECO:0000313" key="4">
    <source>
        <dbReference type="EMBL" id="CAE0658814.1"/>
    </source>
</evidence>
<dbReference type="NCBIfam" id="TIGR00357">
    <property type="entry name" value="peptide-methionine (R)-S-oxide reductase MsrB"/>
    <property type="match status" value="1"/>
</dbReference>
<dbReference type="EMBL" id="HBIV01014170">
    <property type="protein sequence ID" value="CAE0658814.1"/>
    <property type="molecule type" value="Transcribed_RNA"/>
</dbReference>
<dbReference type="SUPFAM" id="SSF51316">
    <property type="entry name" value="Mss4-like"/>
    <property type="match status" value="1"/>
</dbReference>
<sequence length="491" mass="54631">VSVIATRIRRRLCLSLNRGARNLLPRASAKPLSVGRRIALQSSRFFSGVVGDNFRELGDNERPEVEKSEEKWLDDLGESAFQVLRGHGTEPPHTHAFNYNKDSGVYSCAGCGTPLFHSSDKYDSGSGWPSFKDNIPGSVVTRTDKGFGMVRTEILCAKCHGHLGHVFNDGPRPTHLRHCVNGLALKFKPSIKRSYSTSTGRGFRRGYSTSLVPPPDAEERKQAKPVVCYEVDSLPPVDSEFYERVRASMKKVDEVLVKPRDASWFELEAGQLFRITSVEGPQVGDLNLWNRDNIREKFYSSKTRQLHATHLTRGDRMWSSFPYLRPMATITHDTLEWYGWDSDGGGVHDVIGSRCDPYTNAVLRGKQYDQCCHSNLVRALVDKGLGIEEAEASVHDVLNVFMCTGFTHDTKQYFMKASPVRPGDFIEFFAEVPLLGALSACPGGDCSASHSDDLTTCYPLLVEIFDSDPSVLRDWKGSPAVSAYKGCHGVQ</sequence>
<dbReference type="Pfam" id="PF09347">
    <property type="entry name" value="DUF1989"/>
    <property type="match status" value="1"/>
</dbReference>
<dbReference type="InterPro" id="IPR011057">
    <property type="entry name" value="Mss4-like_sf"/>
</dbReference>
<evidence type="ECO:0000259" key="3">
    <source>
        <dbReference type="PROSITE" id="PS51790"/>
    </source>
</evidence>
<proteinExistence type="inferred from homology"/>
<keyword evidence="2" id="KW-0560">Oxidoreductase</keyword>
<evidence type="ECO:0000256" key="2">
    <source>
        <dbReference type="ARBA" id="ARBA00023002"/>
    </source>
</evidence>
<accession>A0A7S3YQS8</accession>
<dbReference type="PANTHER" id="PTHR31527">
    <property type="entry name" value="RE64534P"/>
    <property type="match status" value="1"/>
</dbReference>
<reference evidence="4" key="1">
    <citation type="submission" date="2021-01" db="EMBL/GenBank/DDBJ databases">
        <authorList>
            <person name="Corre E."/>
            <person name="Pelletier E."/>
            <person name="Niang G."/>
            <person name="Scheremetjew M."/>
            <person name="Finn R."/>
            <person name="Kale V."/>
            <person name="Holt S."/>
            <person name="Cochrane G."/>
            <person name="Meng A."/>
            <person name="Brown T."/>
            <person name="Cohen L."/>
        </authorList>
    </citation>
    <scope>NUCLEOTIDE SEQUENCE</scope>
    <source>
        <strain evidence="4">CCCM811</strain>
    </source>
</reference>
<dbReference type="AlphaFoldDB" id="A0A7S3YQS8"/>
<comment type="similarity">
    <text evidence="1">Belongs to the MsrB Met sulfoxide reductase family.</text>
</comment>
<dbReference type="PANTHER" id="PTHR31527:SF0">
    <property type="entry name" value="RE64534P"/>
    <property type="match status" value="1"/>
</dbReference>
<dbReference type="Gene3D" id="2.170.150.20">
    <property type="entry name" value="Peptide methionine sulfoxide reductase"/>
    <property type="match status" value="1"/>
</dbReference>
<dbReference type="PROSITE" id="PS51790">
    <property type="entry name" value="MSRB"/>
    <property type="match status" value="1"/>
</dbReference>
<gene>
    <name evidence="4" type="ORF">LGLO00237_LOCUS10386</name>
</gene>
<name>A0A7S3YQS8_9EUKA</name>
<protein>
    <recommendedName>
        <fullName evidence="3">MsrB domain-containing protein</fullName>
    </recommendedName>
</protein>